<dbReference type="PATRIC" id="fig|1299326.3.peg.6209"/>
<keyword evidence="1" id="KW-0808">Transferase</keyword>
<sequence>MMVTDSQRVGGTRSFLPAVEGMRACAGDGRGRVHAAFQTGHSSGVAGRLFGRFDLAVAVFFRAVGIPAVARARGGGTRCRTTPTYGSLSAIAGGSVSCRHTWWQWS</sequence>
<evidence type="ECO:0000313" key="1">
    <source>
        <dbReference type="EMBL" id="EUA06284.1"/>
    </source>
</evidence>
<dbReference type="AlphaFoldDB" id="X7YGV3"/>
<reference evidence="1 2" key="1">
    <citation type="submission" date="2013-12" db="EMBL/GenBank/DDBJ databases">
        <authorList>
            <person name="Brown-Elliot B."/>
            <person name="Wallace R."/>
            <person name="Lenaerts A."/>
            <person name="Ordway D."/>
            <person name="DeGroote M.A."/>
            <person name="Parker T."/>
            <person name="Sizemore C."/>
            <person name="Tallon L.J."/>
            <person name="Sadzewicz L.K."/>
            <person name="Sengamalay N."/>
            <person name="Fraser C.M."/>
            <person name="Hine E."/>
            <person name="Shefchek K.A."/>
            <person name="Das S.P."/>
            <person name="Tettelin H."/>
        </authorList>
    </citation>
    <scope>NUCLEOTIDE SEQUENCE [LARGE SCALE GENOMIC DNA]</scope>
    <source>
        <strain evidence="1 2">662</strain>
    </source>
</reference>
<keyword evidence="1" id="KW-0012">Acyltransferase</keyword>
<evidence type="ECO:0000313" key="2">
    <source>
        <dbReference type="Proteomes" id="UP000020561"/>
    </source>
</evidence>
<proteinExistence type="predicted"/>
<dbReference type="Proteomes" id="UP000020561">
    <property type="component" value="Unassembled WGS sequence"/>
</dbReference>
<accession>X7YGV3</accession>
<dbReference type="EMBL" id="JAOA01000018">
    <property type="protein sequence ID" value="EUA06284.1"/>
    <property type="molecule type" value="Genomic_DNA"/>
</dbReference>
<name>X7YGV3_MYCKA</name>
<dbReference type="GO" id="GO:0016746">
    <property type="term" value="F:acyltransferase activity"/>
    <property type="evidence" value="ECO:0007669"/>
    <property type="project" value="UniProtKB-KW"/>
</dbReference>
<dbReference type="EC" id="2.3.1.-" evidence="1"/>
<gene>
    <name evidence="1" type="ORF">I545_6458</name>
</gene>
<organism evidence="1 2">
    <name type="scientific">Mycobacterium kansasii 662</name>
    <dbReference type="NCBI Taxonomy" id="1299326"/>
    <lineage>
        <taxon>Bacteria</taxon>
        <taxon>Bacillati</taxon>
        <taxon>Actinomycetota</taxon>
        <taxon>Actinomycetes</taxon>
        <taxon>Mycobacteriales</taxon>
        <taxon>Mycobacteriaceae</taxon>
        <taxon>Mycobacterium</taxon>
    </lineage>
</organism>
<comment type="caution">
    <text evidence="1">The sequence shown here is derived from an EMBL/GenBank/DDBJ whole genome shotgun (WGS) entry which is preliminary data.</text>
</comment>
<protein>
    <submittedName>
        <fullName evidence="1">Acyltransferase domain protein</fullName>
        <ecNumber evidence="1">2.3.1.-</ecNumber>
    </submittedName>
</protein>